<dbReference type="RefSeq" id="WP_116391257.1">
    <property type="nucleotide sequence ID" value="NZ_QUQO01000001.1"/>
</dbReference>
<dbReference type="EMBL" id="QUQO01000001">
    <property type="protein sequence ID" value="RFB04625.1"/>
    <property type="molecule type" value="Genomic_DNA"/>
</dbReference>
<dbReference type="AlphaFoldDB" id="A0A371RGT0"/>
<name>A0A371RGT0_9PROT</name>
<sequence>MIFALSLLTISAPLPAELSEALESPEDAPLPVYVAAYETSELNVTAKVDPAQPEGQRITVLSPRREDWPKGLEKQLAEFEADTDGDIWCDTAEELIGGDVAEISRDEHSISYRFPMAIEEGGDKADKAFADASHGEVDITRTDDVSWRVAALRIRLDKPFKPAMVAKVTKLDVDISCSPAANGRMYQARTQTGIEGSAFGRSFSETEVMELRSVSLPSAN</sequence>
<protein>
    <submittedName>
        <fullName evidence="1">Uncharacterized protein</fullName>
    </submittedName>
</protein>
<proteinExistence type="predicted"/>
<gene>
    <name evidence="1" type="ORF">DX908_04620</name>
</gene>
<evidence type="ECO:0000313" key="1">
    <source>
        <dbReference type="EMBL" id="RFB04625.1"/>
    </source>
</evidence>
<keyword evidence="2" id="KW-1185">Reference proteome</keyword>
<comment type="caution">
    <text evidence="1">The sequence shown here is derived from an EMBL/GenBank/DDBJ whole genome shotgun (WGS) entry which is preliminary data.</text>
</comment>
<evidence type="ECO:0000313" key="2">
    <source>
        <dbReference type="Proteomes" id="UP000264589"/>
    </source>
</evidence>
<dbReference type="Proteomes" id="UP000264589">
    <property type="component" value="Unassembled WGS sequence"/>
</dbReference>
<organism evidence="1 2">
    <name type="scientific">Parvularcula marina</name>
    <dbReference type="NCBI Taxonomy" id="2292771"/>
    <lineage>
        <taxon>Bacteria</taxon>
        <taxon>Pseudomonadati</taxon>
        <taxon>Pseudomonadota</taxon>
        <taxon>Alphaproteobacteria</taxon>
        <taxon>Parvularculales</taxon>
        <taxon>Parvularculaceae</taxon>
        <taxon>Parvularcula</taxon>
    </lineage>
</organism>
<dbReference type="OrthoDB" id="7618051at2"/>
<accession>A0A371RGT0</accession>
<reference evidence="1 2" key="1">
    <citation type="submission" date="2018-08" db="EMBL/GenBank/DDBJ databases">
        <title>Parvularcula sp. SM1705, isolated from surface water of the South Sea China.</title>
        <authorList>
            <person name="Sun L."/>
        </authorList>
    </citation>
    <scope>NUCLEOTIDE SEQUENCE [LARGE SCALE GENOMIC DNA]</scope>
    <source>
        <strain evidence="1 2">SM1705</strain>
    </source>
</reference>
<dbReference type="InParanoid" id="A0A371RGT0"/>